<feature type="chain" id="PRO_5011493368" evidence="2">
    <location>
        <begin position="24"/>
        <end position="536"/>
    </location>
</feature>
<dbReference type="SUPFAM" id="SSF54106">
    <property type="entry name" value="LysM domain"/>
    <property type="match status" value="2"/>
</dbReference>
<dbReference type="Gene3D" id="1.10.530.10">
    <property type="match status" value="1"/>
</dbReference>
<gene>
    <name evidence="4" type="ORF">SAMN04488519_10176</name>
</gene>
<feature type="compositionally biased region" description="Polar residues" evidence="1">
    <location>
        <begin position="459"/>
        <end position="493"/>
    </location>
</feature>
<evidence type="ECO:0000256" key="2">
    <source>
        <dbReference type="SAM" id="SignalP"/>
    </source>
</evidence>
<dbReference type="Pfam" id="PF01464">
    <property type="entry name" value="SLT"/>
    <property type="match status" value="1"/>
</dbReference>
<evidence type="ECO:0000256" key="1">
    <source>
        <dbReference type="SAM" id="MobiDB-lite"/>
    </source>
</evidence>
<dbReference type="SUPFAM" id="SSF53955">
    <property type="entry name" value="Lysozyme-like"/>
    <property type="match status" value="1"/>
</dbReference>
<keyword evidence="2" id="KW-0732">Signal</keyword>
<dbReference type="Gene3D" id="3.10.350.10">
    <property type="entry name" value="LysM domain"/>
    <property type="match status" value="2"/>
</dbReference>
<proteinExistence type="predicted"/>
<accession>A0A1I5AAG7</accession>
<evidence type="ECO:0000313" key="5">
    <source>
        <dbReference type="Proteomes" id="UP000199564"/>
    </source>
</evidence>
<dbReference type="InterPro" id="IPR018392">
    <property type="entry name" value="LysM"/>
</dbReference>
<sequence length="536" mass="60689">MNFKSLQFFIFSCFLLASTPILAQIPQVPAEMEFADMIIRINPQARREIQLDVDALYRNPSYFKVKLERVNLYMPIVERELRSVGVPLDLKYLVIQESGLIPDAVSTSNAVGFWQFKQGTAEEVFLRVDSQIDDRKNIVNSTRGAALYLKKHNNTFDNWMCALVSYQMGLGGAKAYFGNRYNSQRIIDIDRNSHWYFKKFLAHKVAFENQIGGMLVSNSQRLVEVQVQGPTSLKELAKKYQVSEEHLKEMNKWAVNGKIPAGRGFSLVYIQEGKLDYKPAVIESQPSQTKPSQKSKAEEKYYPAYKQANSYPRISGNTTKATQPDQITVNELDGVLAANTTSLEKFADKIGIKEKKFRKLNDLDPEEKVEAGKYYYTEKKKSKAEIETHIVQPGETLWSISQKYGIKLSALKAKNRIRRDEDLKAGMVLSLQEHRKRGEEIPVVTVPSSTPVRVAQSDPEPQSQNQTAPVNYSSTQDPEPSYSNTPSKMTHTVSPGETLYAISKKYGVTVDQLKSWNQIGSQNIISVGQKLTIFKP</sequence>
<dbReference type="PANTHER" id="PTHR33734:SF22">
    <property type="entry name" value="MEMBRANE-BOUND LYTIC MUREIN TRANSGLYCOSYLASE D"/>
    <property type="match status" value="1"/>
</dbReference>
<evidence type="ECO:0000313" key="4">
    <source>
        <dbReference type="EMBL" id="SFN59403.1"/>
    </source>
</evidence>
<organism evidence="4 5">
    <name type="scientific">Algoriphagus ornithinivorans</name>
    <dbReference type="NCBI Taxonomy" id="226506"/>
    <lineage>
        <taxon>Bacteria</taxon>
        <taxon>Pseudomonadati</taxon>
        <taxon>Bacteroidota</taxon>
        <taxon>Cytophagia</taxon>
        <taxon>Cytophagales</taxon>
        <taxon>Cyclobacteriaceae</taxon>
        <taxon>Algoriphagus</taxon>
    </lineage>
</organism>
<feature type="signal peptide" evidence="2">
    <location>
        <begin position="1"/>
        <end position="23"/>
    </location>
</feature>
<dbReference type="SMART" id="SM00257">
    <property type="entry name" value="LysM"/>
    <property type="match status" value="2"/>
</dbReference>
<dbReference type="PROSITE" id="PS51782">
    <property type="entry name" value="LYSM"/>
    <property type="match status" value="2"/>
</dbReference>
<dbReference type="CDD" id="cd00118">
    <property type="entry name" value="LysM"/>
    <property type="match status" value="2"/>
</dbReference>
<feature type="domain" description="LysM" evidence="3">
    <location>
        <begin position="489"/>
        <end position="533"/>
    </location>
</feature>
<dbReference type="Pfam" id="PF01476">
    <property type="entry name" value="LysM"/>
    <property type="match status" value="2"/>
</dbReference>
<keyword evidence="5" id="KW-1185">Reference proteome</keyword>
<evidence type="ECO:0000259" key="3">
    <source>
        <dbReference type="PROSITE" id="PS51782"/>
    </source>
</evidence>
<dbReference type="EMBL" id="FOVW01000001">
    <property type="protein sequence ID" value="SFN59403.1"/>
    <property type="molecule type" value="Genomic_DNA"/>
</dbReference>
<dbReference type="PANTHER" id="PTHR33734">
    <property type="entry name" value="LYSM DOMAIN-CONTAINING GPI-ANCHORED PROTEIN 2"/>
    <property type="match status" value="1"/>
</dbReference>
<name>A0A1I5AAG7_9BACT</name>
<dbReference type="Proteomes" id="UP000199564">
    <property type="component" value="Unassembled WGS sequence"/>
</dbReference>
<dbReference type="RefSeq" id="WP_091648708.1">
    <property type="nucleotide sequence ID" value="NZ_FOVW01000001.1"/>
</dbReference>
<reference evidence="5" key="1">
    <citation type="submission" date="2016-10" db="EMBL/GenBank/DDBJ databases">
        <authorList>
            <person name="Varghese N."/>
            <person name="Submissions S."/>
        </authorList>
    </citation>
    <scope>NUCLEOTIDE SEQUENCE [LARGE SCALE GENOMIC DNA]</scope>
    <source>
        <strain evidence="5">DSM 15282</strain>
    </source>
</reference>
<feature type="region of interest" description="Disordered" evidence="1">
    <location>
        <begin position="450"/>
        <end position="493"/>
    </location>
</feature>
<protein>
    <submittedName>
        <fullName evidence="4">Membrane-bound lytic murein transglycosylase D</fullName>
    </submittedName>
</protein>
<dbReference type="InterPro" id="IPR023346">
    <property type="entry name" value="Lysozyme-like_dom_sf"/>
</dbReference>
<dbReference type="InterPro" id="IPR008258">
    <property type="entry name" value="Transglycosylase_SLT_dom_1"/>
</dbReference>
<dbReference type="STRING" id="226506.SAMN04488519_10176"/>
<dbReference type="AlphaFoldDB" id="A0A1I5AAG7"/>
<dbReference type="InterPro" id="IPR036779">
    <property type="entry name" value="LysM_dom_sf"/>
</dbReference>
<dbReference type="CDD" id="cd16894">
    <property type="entry name" value="MltD-like"/>
    <property type="match status" value="1"/>
</dbReference>
<feature type="domain" description="LysM" evidence="3">
    <location>
        <begin position="387"/>
        <end position="431"/>
    </location>
</feature>